<dbReference type="Proteomes" id="UP000246114">
    <property type="component" value="Unassembled WGS sequence"/>
</dbReference>
<reference evidence="1 2" key="1">
    <citation type="submission" date="2018-03" db="EMBL/GenBank/DDBJ databases">
        <title>The uncultured portion of the human microbiome is neutrally assembled.</title>
        <authorList>
            <person name="Jeraldo P."/>
            <person name="Boardman L."/>
            <person name="White B.A."/>
            <person name="Nelson H."/>
            <person name="Goldenfeld N."/>
            <person name="Chia N."/>
        </authorList>
    </citation>
    <scope>NUCLEOTIDE SEQUENCE [LARGE SCALE GENOMIC DNA]</scope>
    <source>
        <strain evidence="1">CIM:MAG 903</strain>
    </source>
</reference>
<name>A0A316MA72_9CLOT</name>
<protein>
    <submittedName>
        <fullName evidence="1">Uncharacterized protein</fullName>
    </submittedName>
</protein>
<sequence>MEQILLDRKALSERWGVSIQAIINYENDGVIKRNPNIPTPRYNLYDIRKIEGAQLDPLSPIERKRLEREVDEWKTKYENLRKVLGNILTESSKIINL</sequence>
<organism evidence="1 2">
    <name type="scientific">Clostridium cadaveris</name>
    <dbReference type="NCBI Taxonomy" id="1529"/>
    <lineage>
        <taxon>Bacteria</taxon>
        <taxon>Bacillati</taxon>
        <taxon>Bacillota</taxon>
        <taxon>Clostridia</taxon>
        <taxon>Eubacteriales</taxon>
        <taxon>Clostridiaceae</taxon>
        <taxon>Clostridium</taxon>
    </lineage>
</organism>
<dbReference type="AlphaFoldDB" id="A0A316MA72"/>
<dbReference type="EMBL" id="QAMZ01000019">
    <property type="protein sequence ID" value="PWL54598.1"/>
    <property type="molecule type" value="Genomic_DNA"/>
</dbReference>
<evidence type="ECO:0000313" key="2">
    <source>
        <dbReference type="Proteomes" id="UP000246114"/>
    </source>
</evidence>
<comment type="caution">
    <text evidence="1">The sequence shown here is derived from an EMBL/GenBank/DDBJ whole genome shotgun (WGS) entry which is preliminary data.</text>
</comment>
<gene>
    <name evidence="1" type="ORF">DBY38_03625</name>
</gene>
<proteinExistence type="predicted"/>
<accession>A0A316MA72</accession>
<evidence type="ECO:0000313" key="1">
    <source>
        <dbReference type="EMBL" id="PWL54598.1"/>
    </source>
</evidence>
<dbReference type="RefSeq" id="WP_178312263.1">
    <property type="nucleotide sequence ID" value="NZ_JACATM010000032.1"/>
</dbReference>